<evidence type="ECO:0000259" key="2">
    <source>
        <dbReference type="PROSITE" id="PS50943"/>
    </source>
</evidence>
<evidence type="ECO:0000313" key="4">
    <source>
        <dbReference type="Proteomes" id="UP000184465"/>
    </source>
</evidence>
<dbReference type="PANTHER" id="PTHR46797:SF1">
    <property type="entry name" value="METHYLPHOSPHONATE SYNTHASE"/>
    <property type="match status" value="1"/>
</dbReference>
<dbReference type="Gene3D" id="1.10.260.40">
    <property type="entry name" value="lambda repressor-like DNA-binding domains"/>
    <property type="match status" value="1"/>
</dbReference>
<dbReference type="GO" id="GO:0003677">
    <property type="term" value="F:DNA binding"/>
    <property type="evidence" value="ECO:0007669"/>
    <property type="project" value="UniProtKB-KW"/>
</dbReference>
<dbReference type="GO" id="GO:0005829">
    <property type="term" value="C:cytosol"/>
    <property type="evidence" value="ECO:0007669"/>
    <property type="project" value="TreeGrafter"/>
</dbReference>
<evidence type="ECO:0000256" key="1">
    <source>
        <dbReference type="ARBA" id="ARBA00023125"/>
    </source>
</evidence>
<gene>
    <name evidence="3" type="ORF">SAMN02745912_01644</name>
</gene>
<feature type="domain" description="HTH cro/C1-type" evidence="2">
    <location>
        <begin position="6"/>
        <end position="60"/>
    </location>
</feature>
<dbReference type="InterPro" id="IPR050807">
    <property type="entry name" value="TransReg_Diox_bact_type"/>
</dbReference>
<dbReference type="RefSeq" id="WP_073148794.1">
    <property type="nucleotide sequence ID" value="NZ_FRAG01000016.1"/>
</dbReference>
<keyword evidence="1 3" id="KW-0238">DNA-binding</keyword>
<dbReference type="CDD" id="cd00093">
    <property type="entry name" value="HTH_XRE"/>
    <property type="match status" value="1"/>
</dbReference>
<proteinExistence type="predicted"/>
<dbReference type="OrthoDB" id="1786948at2"/>
<dbReference type="Pfam" id="PF01381">
    <property type="entry name" value="HTH_3"/>
    <property type="match status" value="1"/>
</dbReference>
<dbReference type="GO" id="GO:0003700">
    <property type="term" value="F:DNA-binding transcription factor activity"/>
    <property type="evidence" value="ECO:0007669"/>
    <property type="project" value="TreeGrafter"/>
</dbReference>
<organism evidence="3 4">
    <name type="scientific">Paramaledivibacter caminithermalis (strain DSM 15212 / CIP 107654 / DViRD3)</name>
    <name type="common">Clostridium caminithermale</name>
    <dbReference type="NCBI Taxonomy" id="1121301"/>
    <lineage>
        <taxon>Bacteria</taxon>
        <taxon>Bacillati</taxon>
        <taxon>Bacillota</taxon>
        <taxon>Clostridia</taxon>
        <taxon>Peptostreptococcales</taxon>
        <taxon>Caminicellaceae</taxon>
        <taxon>Paramaledivibacter</taxon>
    </lineage>
</organism>
<dbReference type="STRING" id="1121301.SAMN02745912_01644"/>
<reference evidence="3 4" key="1">
    <citation type="submission" date="2016-11" db="EMBL/GenBank/DDBJ databases">
        <authorList>
            <person name="Jaros S."/>
            <person name="Januszkiewicz K."/>
            <person name="Wedrychowicz H."/>
        </authorList>
    </citation>
    <scope>NUCLEOTIDE SEQUENCE [LARGE SCALE GENOMIC DNA]</scope>
    <source>
        <strain evidence="3 4">DSM 15212</strain>
    </source>
</reference>
<keyword evidence="4" id="KW-1185">Reference proteome</keyword>
<accession>A0A1M6NBG5</accession>
<dbReference type="EMBL" id="FRAG01000016">
    <property type="protein sequence ID" value="SHJ92886.1"/>
    <property type="molecule type" value="Genomic_DNA"/>
</dbReference>
<dbReference type="InterPro" id="IPR010982">
    <property type="entry name" value="Lambda_DNA-bd_dom_sf"/>
</dbReference>
<sequence>MVGKRIKELRKERGLSLKDLSKRIDISISFLSDIENERSNPSLDRLKDIAKGLDTTVSYLLGESDNIVFDDNIYKVLSNPYMQEIINELKDFDSWSEEDRQEVLAYLRAKNLVRKSKDSK</sequence>
<name>A0A1M6NBG5_PARC5</name>
<dbReference type="AlphaFoldDB" id="A0A1M6NBG5"/>
<evidence type="ECO:0000313" key="3">
    <source>
        <dbReference type="EMBL" id="SHJ92886.1"/>
    </source>
</evidence>
<dbReference type="Proteomes" id="UP000184465">
    <property type="component" value="Unassembled WGS sequence"/>
</dbReference>
<dbReference type="SMART" id="SM00530">
    <property type="entry name" value="HTH_XRE"/>
    <property type="match status" value="1"/>
</dbReference>
<dbReference type="PROSITE" id="PS50943">
    <property type="entry name" value="HTH_CROC1"/>
    <property type="match status" value="1"/>
</dbReference>
<dbReference type="InterPro" id="IPR001387">
    <property type="entry name" value="Cro/C1-type_HTH"/>
</dbReference>
<dbReference type="PANTHER" id="PTHR46797">
    <property type="entry name" value="HTH-TYPE TRANSCRIPTIONAL REGULATOR"/>
    <property type="match status" value="1"/>
</dbReference>
<dbReference type="SUPFAM" id="SSF47413">
    <property type="entry name" value="lambda repressor-like DNA-binding domains"/>
    <property type="match status" value="1"/>
</dbReference>
<protein>
    <submittedName>
        <fullName evidence="3">DNA-binding transcriptional regulator, XRE-family HTH domain</fullName>
    </submittedName>
</protein>